<keyword evidence="9 18" id="KW-0349">Heme</keyword>
<dbReference type="NCBIfam" id="TIGR02968">
    <property type="entry name" value="succ_dehyd_anc"/>
    <property type="match status" value="1"/>
</dbReference>
<feature type="binding site" description="axial binding residue" evidence="18">
    <location>
        <position position="66"/>
    </location>
    <ligand>
        <name>heme</name>
        <dbReference type="ChEBI" id="CHEBI:30413"/>
        <note>ligand shared with second transmembrane subunit</note>
    </ligand>
    <ligandPart>
        <name>Fe</name>
        <dbReference type="ChEBI" id="CHEBI:18248"/>
    </ligandPart>
</feature>
<evidence type="ECO:0000256" key="11">
    <source>
        <dbReference type="ARBA" id="ARBA00022723"/>
    </source>
</evidence>
<dbReference type="PANTHER" id="PTHR38689:SF1">
    <property type="entry name" value="SUCCINATE DEHYDROGENASE HYDROPHOBIC MEMBRANE ANCHOR SUBUNIT"/>
    <property type="match status" value="1"/>
</dbReference>
<dbReference type="InterPro" id="IPR034804">
    <property type="entry name" value="SQR/QFR_C/D"/>
</dbReference>
<comment type="subcellular location">
    <subcellularLocation>
        <location evidence="2 16">Cell inner membrane</location>
        <topology evidence="2 16">Multi-pass membrane protein</topology>
    </subcellularLocation>
</comment>
<feature type="binding site" evidence="17">
    <location>
        <position position="78"/>
    </location>
    <ligand>
        <name>a ubiquinone</name>
        <dbReference type="ChEBI" id="CHEBI:16389"/>
    </ligand>
</feature>
<evidence type="ECO:0000256" key="7">
    <source>
        <dbReference type="ARBA" id="ARBA00022519"/>
    </source>
</evidence>
<dbReference type="PIRSF" id="PIRSF000169">
    <property type="entry name" value="SDH_D"/>
    <property type="match status" value="1"/>
</dbReference>
<evidence type="ECO:0000256" key="12">
    <source>
        <dbReference type="ARBA" id="ARBA00022982"/>
    </source>
</evidence>
<keyword evidence="7 16" id="KW-0997">Cell inner membrane</keyword>
<sequence length="113" mass="12642">MSRRASGLRAWFLQRATAIYLLLFFLYVLLHFITNAPADHAAWQSWVAQPLVGFGLLLFFASLLLHAWVGIRDVVIDYVHPTAIRLSVLSVIGFVLIGCALWVLQVITLAHVA</sequence>
<reference evidence="19" key="1">
    <citation type="journal article" date="2021" name="Proc. Natl. Acad. Sci. U.S.A.">
        <title>Global biogeography of chemosynthetic symbionts reveals both localized and globally distributed symbiont groups. .</title>
        <authorList>
            <person name="Osvatic J.T."/>
            <person name="Wilkins L.G.E."/>
            <person name="Leibrecht L."/>
            <person name="Leray M."/>
            <person name="Zauner S."/>
            <person name="Polzin J."/>
            <person name="Camacho Y."/>
            <person name="Gros O."/>
            <person name="van Gils J.A."/>
            <person name="Eisen J.A."/>
            <person name="Petersen J.M."/>
            <person name="Yuen B."/>
        </authorList>
    </citation>
    <scope>NUCLEOTIDE SEQUENCE</scope>
    <source>
        <strain evidence="19">MAGclacostrist064TRANS</strain>
    </source>
</reference>
<dbReference type="InterPro" id="IPR014312">
    <property type="entry name" value="Succ_DH_anchor"/>
</dbReference>
<dbReference type="PANTHER" id="PTHR38689">
    <property type="entry name" value="SUCCINATE DEHYDROGENASE HYDROPHOBIC MEMBRANE ANCHOR SUBUNIT"/>
    <property type="match status" value="1"/>
</dbReference>
<dbReference type="GO" id="GO:0020037">
    <property type="term" value="F:heme binding"/>
    <property type="evidence" value="ECO:0007669"/>
    <property type="project" value="InterPro"/>
</dbReference>
<evidence type="ECO:0000256" key="15">
    <source>
        <dbReference type="ARBA" id="ARBA00023136"/>
    </source>
</evidence>
<gene>
    <name evidence="19" type="primary">sdhD</name>
    <name evidence="19" type="ORF">JAZ07_09510</name>
</gene>
<name>A0A9E4U1L9_9GAMM</name>
<evidence type="ECO:0000256" key="17">
    <source>
        <dbReference type="PIRSR" id="PIRSR000169-1"/>
    </source>
</evidence>
<evidence type="ECO:0000256" key="9">
    <source>
        <dbReference type="ARBA" id="ARBA00022617"/>
    </source>
</evidence>
<protein>
    <recommendedName>
        <fullName evidence="4 16">Succinate dehydrogenase hydrophobic membrane anchor subunit</fullName>
    </recommendedName>
</protein>
<evidence type="ECO:0000256" key="5">
    <source>
        <dbReference type="ARBA" id="ARBA00022448"/>
    </source>
</evidence>
<dbReference type="EMBL" id="JAEPCM010000321">
    <property type="protein sequence ID" value="MCG7946564.1"/>
    <property type="molecule type" value="Genomic_DNA"/>
</dbReference>
<evidence type="ECO:0000256" key="13">
    <source>
        <dbReference type="ARBA" id="ARBA00022989"/>
    </source>
</evidence>
<evidence type="ECO:0000256" key="1">
    <source>
        <dbReference type="ARBA" id="ARBA00004050"/>
    </source>
</evidence>
<dbReference type="Proteomes" id="UP000886667">
    <property type="component" value="Unassembled WGS sequence"/>
</dbReference>
<evidence type="ECO:0000256" key="8">
    <source>
        <dbReference type="ARBA" id="ARBA00022532"/>
    </source>
</evidence>
<comment type="function">
    <text evidence="1 16">Membrane-anchoring subunit of succinate dehydrogenase (SDH).</text>
</comment>
<evidence type="ECO:0000256" key="3">
    <source>
        <dbReference type="ARBA" id="ARBA00005163"/>
    </source>
</evidence>
<comment type="cofactor">
    <cofactor evidence="18">
        <name>heme</name>
        <dbReference type="ChEBI" id="CHEBI:30413"/>
    </cofactor>
    <text evidence="18">The heme is bound between the two transmembrane subunits.</text>
</comment>
<keyword evidence="15 16" id="KW-0472">Membrane</keyword>
<dbReference type="GO" id="GO:0017004">
    <property type="term" value="P:cytochrome complex assembly"/>
    <property type="evidence" value="ECO:0007669"/>
    <property type="project" value="TreeGrafter"/>
</dbReference>
<evidence type="ECO:0000256" key="4">
    <source>
        <dbReference type="ARBA" id="ARBA00019425"/>
    </source>
</evidence>
<keyword evidence="10" id="KW-0812">Transmembrane</keyword>
<evidence type="ECO:0000256" key="10">
    <source>
        <dbReference type="ARBA" id="ARBA00022692"/>
    </source>
</evidence>
<dbReference type="GO" id="GO:0046872">
    <property type="term" value="F:metal ion binding"/>
    <property type="evidence" value="ECO:0007669"/>
    <property type="project" value="UniProtKB-KW"/>
</dbReference>
<dbReference type="InterPro" id="IPR000701">
    <property type="entry name" value="SuccDH_FuR_B_TM-su"/>
</dbReference>
<dbReference type="Pfam" id="PF01127">
    <property type="entry name" value="Sdh_cyt"/>
    <property type="match status" value="1"/>
</dbReference>
<dbReference type="GO" id="GO:0009055">
    <property type="term" value="F:electron transfer activity"/>
    <property type="evidence" value="ECO:0007669"/>
    <property type="project" value="TreeGrafter"/>
</dbReference>
<dbReference type="Gene3D" id="1.20.1300.10">
    <property type="entry name" value="Fumarate reductase/succinate dehydrogenase, transmembrane subunit"/>
    <property type="match status" value="1"/>
</dbReference>
<keyword evidence="5 16" id="KW-0813">Transport</keyword>
<keyword evidence="11 18" id="KW-0479">Metal-binding</keyword>
<dbReference type="AlphaFoldDB" id="A0A9E4U1L9"/>
<keyword evidence="13" id="KW-1133">Transmembrane helix</keyword>
<evidence type="ECO:0000256" key="6">
    <source>
        <dbReference type="ARBA" id="ARBA00022475"/>
    </source>
</evidence>
<comment type="pathway">
    <text evidence="3 16">Carbohydrate metabolism; tricarboxylic acid cycle.</text>
</comment>
<accession>A0A9E4U1L9</accession>
<dbReference type="GO" id="GO:0005886">
    <property type="term" value="C:plasma membrane"/>
    <property type="evidence" value="ECO:0007669"/>
    <property type="project" value="UniProtKB-SubCell"/>
</dbReference>
<dbReference type="SUPFAM" id="SSF81343">
    <property type="entry name" value="Fumarate reductase respiratory complex transmembrane subunits"/>
    <property type="match status" value="1"/>
</dbReference>
<dbReference type="GO" id="GO:0006099">
    <property type="term" value="P:tricarboxylic acid cycle"/>
    <property type="evidence" value="ECO:0007669"/>
    <property type="project" value="UniProtKB-UniRule"/>
</dbReference>
<evidence type="ECO:0000256" key="2">
    <source>
        <dbReference type="ARBA" id="ARBA00004429"/>
    </source>
</evidence>
<evidence type="ECO:0000313" key="20">
    <source>
        <dbReference type="Proteomes" id="UP000886667"/>
    </source>
</evidence>
<organism evidence="19 20">
    <name type="scientific">Candidatus Thiodiazotropha taylori</name>
    <dbReference type="NCBI Taxonomy" id="2792791"/>
    <lineage>
        <taxon>Bacteria</taxon>
        <taxon>Pseudomonadati</taxon>
        <taxon>Pseudomonadota</taxon>
        <taxon>Gammaproteobacteria</taxon>
        <taxon>Chromatiales</taxon>
        <taxon>Sedimenticolaceae</taxon>
        <taxon>Candidatus Thiodiazotropha</taxon>
    </lineage>
</organism>
<keyword evidence="8 16" id="KW-0816">Tricarboxylic acid cycle</keyword>
<keyword evidence="14 18" id="KW-0408">Iron</keyword>
<evidence type="ECO:0000256" key="18">
    <source>
        <dbReference type="PIRSR" id="PIRSR000169-2"/>
    </source>
</evidence>
<evidence type="ECO:0000313" key="19">
    <source>
        <dbReference type="EMBL" id="MCG7946564.1"/>
    </source>
</evidence>
<evidence type="ECO:0000256" key="16">
    <source>
        <dbReference type="PIRNR" id="PIRNR000169"/>
    </source>
</evidence>
<comment type="caution">
    <text evidence="19">The sequence shown here is derived from an EMBL/GenBank/DDBJ whole genome shotgun (WGS) entry which is preliminary data.</text>
</comment>
<proteinExistence type="predicted"/>
<evidence type="ECO:0000256" key="14">
    <source>
        <dbReference type="ARBA" id="ARBA00023004"/>
    </source>
</evidence>
<keyword evidence="6 16" id="KW-1003">Cell membrane</keyword>
<keyword evidence="12 16" id="KW-0249">Electron transport</keyword>